<dbReference type="Proteomes" id="UP000283644">
    <property type="component" value="Unassembled WGS sequence"/>
</dbReference>
<evidence type="ECO:0000256" key="3">
    <source>
        <dbReference type="ARBA" id="ARBA00022691"/>
    </source>
</evidence>
<comment type="caution">
    <text evidence="6">The sequence shown here is derived from an EMBL/GenBank/DDBJ whole genome shotgun (WGS) entry which is preliminary data.</text>
</comment>
<sequence length="214" mass="22486">MDLGERIAAWDAEAEAYDEPADHGLTDPSVRSAWHDLLVHVLPPAPARVADLGCGTGTLSLLLAKAGYSVDGLDFSPAMVAQARVKLAGLAGVTVTESDAYAPRLAPSSYDAVLCRHVLWAMPDPSVALDRWVRLLVPGGRLVLVEGSWSTGAGLTAAQTVDLVRGTDLEPDLTMLDDPALWGGPTSDERYLVTATSPTRSPTRPAAPGPGRRA</sequence>
<keyword evidence="7" id="KW-1185">Reference proteome</keyword>
<dbReference type="InterPro" id="IPR029063">
    <property type="entry name" value="SAM-dependent_MTases_sf"/>
</dbReference>
<feature type="region of interest" description="Disordered" evidence="4">
    <location>
        <begin position="177"/>
        <end position="214"/>
    </location>
</feature>
<evidence type="ECO:0000313" key="7">
    <source>
        <dbReference type="Proteomes" id="UP000283644"/>
    </source>
</evidence>
<reference evidence="6 7" key="1">
    <citation type="submission" date="2018-09" db="EMBL/GenBank/DDBJ databases">
        <title>Genome sequencing of Nocardioides immobilis CCTCC AB 2017083 for comparison to Nocardioides silvaticus.</title>
        <authorList>
            <person name="Li C."/>
            <person name="Wang G."/>
        </authorList>
    </citation>
    <scope>NUCLEOTIDE SEQUENCE [LARGE SCALE GENOMIC DNA]</scope>
    <source>
        <strain evidence="6 7">CCTCC AB 2017083</strain>
    </source>
</reference>
<keyword evidence="1 6" id="KW-0489">Methyltransferase</keyword>
<dbReference type="InterPro" id="IPR013216">
    <property type="entry name" value="Methyltransf_11"/>
</dbReference>
<gene>
    <name evidence="6" type="ORF">D0Z08_04550</name>
</gene>
<evidence type="ECO:0000256" key="2">
    <source>
        <dbReference type="ARBA" id="ARBA00022679"/>
    </source>
</evidence>
<feature type="compositionally biased region" description="Low complexity" evidence="4">
    <location>
        <begin position="194"/>
        <end position="214"/>
    </location>
</feature>
<dbReference type="PANTHER" id="PTHR43464">
    <property type="entry name" value="METHYLTRANSFERASE"/>
    <property type="match status" value="1"/>
</dbReference>
<dbReference type="PANTHER" id="PTHR43464:SF19">
    <property type="entry name" value="UBIQUINONE BIOSYNTHESIS O-METHYLTRANSFERASE, MITOCHONDRIAL"/>
    <property type="match status" value="1"/>
</dbReference>
<dbReference type="RefSeq" id="WP_118923101.1">
    <property type="nucleotide sequence ID" value="NZ_QXGH01000010.1"/>
</dbReference>
<evidence type="ECO:0000256" key="1">
    <source>
        <dbReference type="ARBA" id="ARBA00022603"/>
    </source>
</evidence>
<proteinExistence type="predicted"/>
<dbReference type="Gene3D" id="3.40.50.150">
    <property type="entry name" value="Vaccinia Virus protein VP39"/>
    <property type="match status" value="1"/>
</dbReference>
<dbReference type="GO" id="GO:0008757">
    <property type="term" value="F:S-adenosylmethionine-dependent methyltransferase activity"/>
    <property type="evidence" value="ECO:0007669"/>
    <property type="project" value="InterPro"/>
</dbReference>
<name>A0A417Y6Y6_9ACTN</name>
<feature type="domain" description="Methyltransferase type 11" evidence="5">
    <location>
        <begin position="51"/>
        <end position="144"/>
    </location>
</feature>
<dbReference type="Pfam" id="PF08241">
    <property type="entry name" value="Methyltransf_11"/>
    <property type="match status" value="1"/>
</dbReference>
<dbReference type="AlphaFoldDB" id="A0A417Y6Y6"/>
<organism evidence="6 7">
    <name type="scientific">Nocardioides immobilis</name>
    <dbReference type="NCBI Taxonomy" id="2049295"/>
    <lineage>
        <taxon>Bacteria</taxon>
        <taxon>Bacillati</taxon>
        <taxon>Actinomycetota</taxon>
        <taxon>Actinomycetes</taxon>
        <taxon>Propionibacteriales</taxon>
        <taxon>Nocardioidaceae</taxon>
        <taxon>Nocardioides</taxon>
    </lineage>
</organism>
<evidence type="ECO:0000256" key="4">
    <source>
        <dbReference type="SAM" id="MobiDB-lite"/>
    </source>
</evidence>
<accession>A0A417Y6Y6</accession>
<keyword evidence="3" id="KW-0949">S-adenosyl-L-methionine</keyword>
<protein>
    <submittedName>
        <fullName evidence="6">SAM-dependent methyltransferase</fullName>
    </submittedName>
</protein>
<dbReference type="OrthoDB" id="21342at2"/>
<dbReference type="CDD" id="cd02440">
    <property type="entry name" value="AdoMet_MTases"/>
    <property type="match status" value="1"/>
</dbReference>
<evidence type="ECO:0000259" key="5">
    <source>
        <dbReference type="Pfam" id="PF08241"/>
    </source>
</evidence>
<keyword evidence="2 6" id="KW-0808">Transferase</keyword>
<dbReference type="GO" id="GO:0032259">
    <property type="term" value="P:methylation"/>
    <property type="evidence" value="ECO:0007669"/>
    <property type="project" value="UniProtKB-KW"/>
</dbReference>
<dbReference type="EMBL" id="QXGH01000010">
    <property type="protein sequence ID" value="RHW28256.1"/>
    <property type="molecule type" value="Genomic_DNA"/>
</dbReference>
<evidence type="ECO:0000313" key="6">
    <source>
        <dbReference type="EMBL" id="RHW28256.1"/>
    </source>
</evidence>
<dbReference type="SUPFAM" id="SSF53335">
    <property type="entry name" value="S-adenosyl-L-methionine-dependent methyltransferases"/>
    <property type="match status" value="1"/>
</dbReference>